<feature type="domain" description="Oxidoreductase-like" evidence="1">
    <location>
        <begin position="2"/>
        <end position="36"/>
    </location>
</feature>
<name>A0A8S1AFV1_ARCPL</name>
<reference evidence="4 5" key="1">
    <citation type="submission" date="2020-04" db="EMBL/GenBank/DDBJ databases">
        <authorList>
            <person name="Wallbank WR R."/>
            <person name="Pardo Diaz C."/>
            <person name="Kozak K."/>
            <person name="Martin S."/>
            <person name="Jiggins C."/>
            <person name="Moest M."/>
            <person name="Warren A I."/>
            <person name="Byers J.R.P. K."/>
            <person name="Montejo-Kovacevich G."/>
            <person name="Yen C E."/>
        </authorList>
    </citation>
    <scope>NUCLEOTIDE SEQUENCE [LARGE SCALE GENOMIC DNA]</scope>
</reference>
<dbReference type="EMBL" id="CADEBD010000314">
    <property type="protein sequence ID" value="CAB3243947.1"/>
    <property type="molecule type" value="Genomic_DNA"/>
</dbReference>
<gene>
    <name evidence="3" type="ORF">APLA_LOCUS10595</name>
    <name evidence="2" type="ORF">APLA_LOCUS9658</name>
</gene>
<sequence>MEKPVEPNKEDCCNSGCNPCIFDIYEKQLKIYEQYLQNGKYNPAKDNEERYKIVKEFGGTLVIICFINIFQVINHVHEHTHQ</sequence>
<evidence type="ECO:0000313" key="5">
    <source>
        <dbReference type="Proteomes" id="UP000494256"/>
    </source>
</evidence>
<dbReference type="InterPro" id="IPR019180">
    <property type="entry name" value="Oxidoreductase-like_N"/>
</dbReference>
<dbReference type="EMBL" id="CADEBC010000519">
    <property type="protein sequence ID" value="CAB3243841.1"/>
    <property type="molecule type" value="Genomic_DNA"/>
</dbReference>
<dbReference type="Pfam" id="PF09791">
    <property type="entry name" value="Oxidored-like"/>
    <property type="match status" value="1"/>
</dbReference>
<keyword evidence="4" id="KW-1185">Reference proteome</keyword>
<dbReference type="Proteomes" id="UP000494256">
    <property type="component" value="Unassembled WGS sequence"/>
</dbReference>
<evidence type="ECO:0000259" key="1">
    <source>
        <dbReference type="Pfam" id="PF09791"/>
    </source>
</evidence>
<evidence type="ECO:0000313" key="4">
    <source>
        <dbReference type="Proteomes" id="UP000494106"/>
    </source>
</evidence>
<proteinExistence type="predicted"/>
<evidence type="ECO:0000313" key="2">
    <source>
        <dbReference type="EMBL" id="CAB3243841.1"/>
    </source>
</evidence>
<accession>A0A8S1AFV1</accession>
<comment type="caution">
    <text evidence="3">The sequence shown here is derived from an EMBL/GenBank/DDBJ whole genome shotgun (WGS) entry which is preliminary data.</text>
</comment>
<dbReference type="AlphaFoldDB" id="A0A8S1AFV1"/>
<protein>
    <recommendedName>
        <fullName evidence="1">Oxidoreductase-like domain-containing protein</fullName>
    </recommendedName>
</protein>
<organism evidence="3 5">
    <name type="scientific">Arctia plantaginis</name>
    <name type="common">Wood tiger moth</name>
    <name type="synonym">Phalaena plantaginis</name>
    <dbReference type="NCBI Taxonomy" id="874455"/>
    <lineage>
        <taxon>Eukaryota</taxon>
        <taxon>Metazoa</taxon>
        <taxon>Ecdysozoa</taxon>
        <taxon>Arthropoda</taxon>
        <taxon>Hexapoda</taxon>
        <taxon>Insecta</taxon>
        <taxon>Pterygota</taxon>
        <taxon>Neoptera</taxon>
        <taxon>Endopterygota</taxon>
        <taxon>Lepidoptera</taxon>
        <taxon>Glossata</taxon>
        <taxon>Ditrysia</taxon>
        <taxon>Noctuoidea</taxon>
        <taxon>Erebidae</taxon>
        <taxon>Arctiinae</taxon>
        <taxon>Arctia</taxon>
    </lineage>
</organism>
<dbReference type="OrthoDB" id="432685at2759"/>
<dbReference type="Proteomes" id="UP000494106">
    <property type="component" value="Unassembled WGS sequence"/>
</dbReference>
<evidence type="ECO:0000313" key="3">
    <source>
        <dbReference type="EMBL" id="CAB3243947.1"/>
    </source>
</evidence>